<evidence type="ECO:0000256" key="1">
    <source>
        <dbReference type="ARBA" id="ARBA00022723"/>
    </source>
</evidence>
<dbReference type="EMBL" id="GL945483">
    <property type="protein sequence ID" value="EGN96781.1"/>
    <property type="molecule type" value="Genomic_DNA"/>
</dbReference>
<dbReference type="GO" id="GO:0005634">
    <property type="term" value="C:nucleus"/>
    <property type="evidence" value="ECO:0007669"/>
    <property type="project" value="TreeGrafter"/>
</dbReference>
<evidence type="ECO:0000256" key="3">
    <source>
        <dbReference type="ARBA" id="ARBA00022833"/>
    </source>
</evidence>
<feature type="compositionally biased region" description="Basic and acidic residues" evidence="5">
    <location>
        <begin position="33"/>
        <end position="45"/>
    </location>
</feature>
<dbReference type="GO" id="GO:0006351">
    <property type="term" value="P:DNA-templated transcription"/>
    <property type="evidence" value="ECO:0007669"/>
    <property type="project" value="InterPro"/>
</dbReference>
<sequence>ESSADEDPARKYCLGKLQETFFQIFLKYPHVDASETSDGHNEGTRVEQNTDSLTSEDKTRLEQEAKDFATELEQCVFDIYSEPDKLGKQSAGSKYKERFRMLTFNLSKPDRAVIHKRITSSGIKPKEIALMSSTDLANEETKESIKLMEKEALEHSILKKATVPRAKIT</sequence>
<dbReference type="AlphaFoldDB" id="F8Q3S5"/>
<keyword evidence="3" id="KW-0862">Zinc</keyword>
<proteinExistence type="predicted"/>
<evidence type="ECO:0000256" key="4">
    <source>
        <dbReference type="ARBA" id="ARBA00023242"/>
    </source>
</evidence>
<keyword evidence="8" id="KW-1185">Reference proteome</keyword>
<dbReference type="InParanoid" id="F8Q3S5"/>
<name>F8Q3S5_SERL3</name>
<dbReference type="PANTHER" id="PTHR11477:SF0">
    <property type="entry name" value="IP08861P-RELATED"/>
    <property type="match status" value="1"/>
</dbReference>
<keyword evidence="2" id="KW-0863">Zinc-finger</keyword>
<accession>F8Q3S5</accession>
<evidence type="ECO:0000313" key="8">
    <source>
        <dbReference type="Proteomes" id="UP000008063"/>
    </source>
</evidence>
<dbReference type="PROSITE" id="PS51321">
    <property type="entry name" value="TFIIS_CENTRAL"/>
    <property type="match status" value="1"/>
</dbReference>
<dbReference type="InterPro" id="IPR036575">
    <property type="entry name" value="TFIIS_cen_dom_sf"/>
</dbReference>
<protein>
    <recommendedName>
        <fullName evidence="6">TFIIS central domain-containing protein</fullName>
    </recommendedName>
</protein>
<reference evidence="8" key="1">
    <citation type="journal article" date="2011" name="Science">
        <title>The plant cell wall-decomposing machinery underlies the functional diversity of forest fungi.</title>
        <authorList>
            <person name="Eastwood D.C."/>
            <person name="Floudas D."/>
            <person name="Binder M."/>
            <person name="Majcherczyk A."/>
            <person name="Schneider P."/>
            <person name="Aerts A."/>
            <person name="Asiegbu F.O."/>
            <person name="Baker S.E."/>
            <person name="Barry K."/>
            <person name="Bendiksby M."/>
            <person name="Blumentritt M."/>
            <person name="Coutinho P.M."/>
            <person name="Cullen D."/>
            <person name="de Vries R.P."/>
            <person name="Gathman A."/>
            <person name="Goodell B."/>
            <person name="Henrissat B."/>
            <person name="Ihrmark K."/>
            <person name="Kauserud H."/>
            <person name="Kohler A."/>
            <person name="LaButti K."/>
            <person name="Lapidus A."/>
            <person name="Lavin J.L."/>
            <person name="Lee Y.-H."/>
            <person name="Lindquist E."/>
            <person name="Lilly W."/>
            <person name="Lucas S."/>
            <person name="Morin E."/>
            <person name="Murat C."/>
            <person name="Oguiza J.A."/>
            <person name="Park J."/>
            <person name="Pisabarro A.G."/>
            <person name="Riley R."/>
            <person name="Rosling A."/>
            <person name="Salamov A."/>
            <person name="Schmidt O."/>
            <person name="Schmutz J."/>
            <person name="Skrede I."/>
            <person name="Stenlid J."/>
            <person name="Wiebenga A."/>
            <person name="Xie X."/>
            <person name="Kuees U."/>
            <person name="Hibbett D.S."/>
            <person name="Hoffmeister D."/>
            <person name="Hoegberg N."/>
            <person name="Martin F."/>
            <person name="Grigoriev I.V."/>
            <person name="Watkinson S.C."/>
        </authorList>
    </citation>
    <scope>NUCLEOTIDE SEQUENCE [LARGE SCALE GENOMIC DNA]</scope>
    <source>
        <strain evidence="8">strain S7.3</strain>
    </source>
</reference>
<organism evidence="8">
    <name type="scientific">Serpula lacrymans var. lacrymans (strain S7.3)</name>
    <name type="common">Dry rot fungus</name>
    <dbReference type="NCBI Taxonomy" id="936435"/>
    <lineage>
        <taxon>Eukaryota</taxon>
        <taxon>Fungi</taxon>
        <taxon>Dikarya</taxon>
        <taxon>Basidiomycota</taxon>
        <taxon>Agaricomycotina</taxon>
        <taxon>Agaricomycetes</taxon>
        <taxon>Agaricomycetidae</taxon>
        <taxon>Boletales</taxon>
        <taxon>Coniophorineae</taxon>
        <taxon>Serpulaceae</taxon>
        <taxon>Serpula</taxon>
    </lineage>
</organism>
<evidence type="ECO:0000256" key="5">
    <source>
        <dbReference type="SAM" id="MobiDB-lite"/>
    </source>
</evidence>
<dbReference type="GO" id="GO:0008270">
    <property type="term" value="F:zinc ion binding"/>
    <property type="evidence" value="ECO:0007669"/>
    <property type="project" value="UniProtKB-KW"/>
</dbReference>
<feature type="region of interest" description="Disordered" evidence="5">
    <location>
        <begin position="33"/>
        <end position="57"/>
    </location>
</feature>
<dbReference type="SUPFAM" id="SSF46942">
    <property type="entry name" value="Elongation factor TFIIS domain 2"/>
    <property type="match status" value="1"/>
</dbReference>
<dbReference type="HOGENOM" id="CLU_1639464_0_0_1"/>
<feature type="non-terminal residue" evidence="7">
    <location>
        <position position="169"/>
    </location>
</feature>
<dbReference type="Proteomes" id="UP000008063">
    <property type="component" value="Unassembled WGS sequence"/>
</dbReference>
<evidence type="ECO:0000256" key="2">
    <source>
        <dbReference type="ARBA" id="ARBA00022771"/>
    </source>
</evidence>
<feature type="non-terminal residue" evidence="7">
    <location>
        <position position="1"/>
    </location>
</feature>
<evidence type="ECO:0000313" key="7">
    <source>
        <dbReference type="EMBL" id="EGN96781.1"/>
    </source>
</evidence>
<dbReference type="OrthoDB" id="436852at2759"/>
<dbReference type="OMA" id="FDIYSEP"/>
<evidence type="ECO:0000259" key="6">
    <source>
        <dbReference type="PROSITE" id="PS51321"/>
    </source>
</evidence>
<dbReference type="Gene3D" id="1.10.472.30">
    <property type="entry name" value="Transcription elongation factor S-II, central domain"/>
    <property type="match status" value="1"/>
</dbReference>
<feature type="domain" description="TFIIS central" evidence="6">
    <location>
        <begin position="9"/>
        <end position="164"/>
    </location>
</feature>
<keyword evidence="4" id="KW-0539">Nucleus</keyword>
<dbReference type="STRING" id="936435.F8Q3S5"/>
<dbReference type="InterPro" id="IPR003618">
    <property type="entry name" value="TFIIS_cen_dom"/>
</dbReference>
<dbReference type="Pfam" id="PF07500">
    <property type="entry name" value="TFIIS_M"/>
    <property type="match status" value="1"/>
</dbReference>
<dbReference type="PANTHER" id="PTHR11477">
    <property type="entry name" value="TRANSCRIPTION FACTOR S-II ZINC FINGER DOMAIN-CONTAINING PROTEIN"/>
    <property type="match status" value="1"/>
</dbReference>
<gene>
    <name evidence="7" type="ORF">SERLA73DRAFT_16037</name>
</gene>
<keyword evidence="1" id="KW-0479">Metal-binding</keyword>